<evidence type="ECO:0000313" key="2">
    <source>
        <dbReference type="EMBL" id="RJY06920.1"/>
    </source>
</evidence>
<dbReference type="PANTHER" id="PTHR43162">
    <property type="match status" value="1"/>
</dbReference>
<dbReference type="PANTHER" id="PTHR43162:SF1">
    <property type="entry name" value="PRESTALK A DIFFERENTIATION PROTEIN A"/>
    <property type="match status" value="1"/>
</dbReference>
<dbReference type="Gene3D" id="3.90.25.10">
    <property type="entry name" value="UDP-galactose 4-epimerase, domain 1"/>
    <property type="match status" value="1"/>
</dbReference>
<organism evidence="2 3">
    <name type="scientific">Aurantiacibacter aquimixticola</name>
    <dbReference type="NCBI Taxonomy" id="1958945"/>
    <lineage>
        <taxon>Bacteria</taxon>
        <taxon>Pseudomonadati</taxon>
        <taxon>Pseudomonadota</taxon>
        <taxon>Alphaproteobacteria</taxon>
        <taxon>Sphingomonadales</taxon>
        <taxon>Erythrobacteraceae</taxon>
        <taxon>Aurantiacibacter</taxon>
    </lineage>
</organism>
<comment type="caution">
    <text evidence="2">The sequence shown here is derived from an EMBL/GenBank/DDBJ whole genome shotgun (WGS) entry which is preliminary data.</text>
</comment>
<evidence type="ECO:0000259" key="1">
    <source>
        <dbReference type="Pfam" id="PF13460"/>
    </source>
</evidence>
<evidence type="ECO:0000313" key="3">
    <source>
        <dbReference type="Proteomes" id="UP000285232"/>
    </source>
</evidence>
<reference evidence="2 3" key="1">
    <citation type="journal article" date="2017" name="Int. J. Syst. Evol. Microbiol.">
        <title>Erythrobacter aquimixticola sp. nov., isolated from the junction between the ocean and a freshwater spring.</title>
        <authorList>
            <person name="Park S."/>
            <person name="Jung Y.T."/>
            <person name="Choi S.J."/>
            <person name="Yoon J.H."/>
        </authorList>
    </citation>
    <scope>NUCLEOTIDE SEQUENCE [LARGE SCALE GENOMIC DNA]</scope>
    <source>
        <strain evidence="2 3">JSSK-14</strain>
    </source>
</reference>
<dbReference type="OrthoDB" id="9802944at2"/>
<accession>A0A419RNF9</accession>
<name>A0A419RNF9_9SPHN</name>
<dbReference type="RefSeq" id="WP_120049417.1">
    <property type="nucleotide sequence ID" value="NZ_RAHX01000002.1"/>
</dbReference>
<dbReference type="SUPFAM" id="SSF51735">
    <property type="entry name" value="NAD(P)-binding Rossmann-fold domains"/>
    <property type="match status" value="1"/>
</dbReference>
<dbReference type="InterPro" id="IPR036291">
    <property type="entry name" value="NAD(P)-bd_dom_sf"/>
</dbReference>
<feature type="domain" description="NAD(P)-binding" evidence="1">
    <location>
        <begin position="8"/>
        <end position="162"/>
    </location>
</feature>
<dbReference type="EMBL" id="RAHX01000002">
    <property type="protein sequence ID" value="RJY06920.1"/>
    <property type="molecule type" value="Genomic_DNA"/>
</dbReference>
<sequence length="296" mass="31795">MIVITAPTGDIASRVVSDLIDGPEPVRLIARDPSKLSAGIRQKAEVVEGSHSDLSVVEKALIGADSLFWLVPSDITAHSAEAVYVDFARPVARALENSNVTHVVSISAVGRNWSGDAGHASASIRMDGMLAATGVNYAALACVSLMSNVARQVQAIAHQNTFYAPAPPDLELRHVAPVDVATKSAQLLRDRDWKGFIEVPMLGPVDLSFNEIASTISDCLGREIVFQQTAMDEVRSMMLSNGASEGMATAMTSMLTAKNDGLDHLIERSPEELRASPTSFRKWCETELAGKIEIRK</sequence>
<protein>
    <submittedName>
        <fullName evidence="2">NmrA family transcriptional regulator</fullName>
    </submittedName>
</protein>
<dbReference type="InterPro" id="IPR051604">
    <property type="entry name" value="Ergot_Alk_Oxidoreductase"/>
</dbReference>
<gene>
    <name evidence="2" type="ORF">D6201_12635</name>
</gene>
<dbReference type="Pfam" id="PF13460">
    <property type="entry name" value="NAD_binding_10"/>
    <property type="match status" value="1"/>
</dbReference>
<dbReference type="InterPro" id="IPR016040">
    <property type="entry name" value="NAD(P)-bd_dom"/>
</dbReference>
<proteinExistence type="predicted"/>
<dbReference type="Proteomes" id="UP000285232">
    <property type="component" value="Unassembled WGS sequence"/>
</dbReference>
<dbReference type="AlphaFoldDB" id="A0A419RNF9"/>
<dbReference type="Gene3D" id="3.40.50.720">
    <property type="entry name" value="NAD(P)-binding Rossmann-like Domain"/>
    <property type="match status" value="1"/>
</dbReference>
<keyword evidence="3" id="KW-1185">Reference proteome</keyword>